<dbReference type="GO" id="GO:0032259">
    <property type="term" value="P:methylation"/>
    <property type="evidence" value="ECO:0007669"/>
    <property type="project" value="UniProtKB-KW"/>
</dbReference>
<dbReference type="Gene3D" id="2.20.25.110">
    <property type="entry name" value="S-adenosyl-L-methionine-dependent methyltransferases"/>
    <property type="match status" value="1"/>
</dbReference>
<dbReference type="EMBL" id="JAVFKD010000014">
    <property type="protein sequence ID" value="KAK5990853.1"/>
    <property type="molecule type" value="Genomic_DNA"/>
</dbReference>
<dbReference type="PANTHER" id="PTHR43591">
    <property type="entry name" value="METHYLTRANSFERASE"/>
    <property type="match status" value="1"/>
</dbReference>
<keyword evidence="4" id="KW-1185">Reference proteome</keyword>
<evidence type="ECO:0000256" key="1">
    <source>
        <dbReference type="ARBA" id="ARBA00038158"/>
    </source>
</evidence>
<keyword evidence="3" id="KW-0489">Methyltransferase</keyword>
<dbReference type="InterPro" id="IPR041698">
    <property type="entry name" value="Methyltransf_25"/>
</dbReference>
<dbReference type="InterPro" id="IPR029063">
    <property type="entry name" value="SAM-dependent_MTases_sf"/>
</dbReference>
<keyword evidence="3" id="KW-0808">Transferase</keyword>
<dbReference type="Pfam" id="PF13649">
    <property type="entry name" value="Methyltransf_25"/>
    <property type="match status" value="1"/>
</dbReference>
<comment type="caution">
    <text evidence="3">The sequence shown here is derived from an EMBL/GenBank/DDBJ whole genome shotgun (WGS) entry which is preliminary data.</text>
</comment>
<dbReference type="Gene3D" id="3.40.50.150">
    <property type="entry name" value="Vaccinia Virus protein VP39"/>
    <property type="match status" value="1"/>
</dbReference>
<comment type="similarity">
    <text evidence="1">Belongs to the methyltransferase superfamily. LaeA methyltransferase family.</text>
</comment>
<sequence length="304" mass="34066">MAAKVQLGHVDSLFPHVKEDWWQSTFNDMYLKTNGDCVEDPTLTESECSDILSIPGVQAVLDLCCGQGRHSIHLAKQYPAVEFDGFDQSKYLLDLGRTRAGIASVKNIKFAEGDARNIPAPDAVFDLVLLMGNSFGYFNETDNIKLLKEVGRVLKPGGIFLIDHVDASWVRSNFSPSGWKWVNSHPDSASNGQPKNDNAVVQQKLLACRERELSPDKKRLASREIVIDLDGSVCQDRFYAVRLYDLPEMDDYLRDCGMSLRYQDAKRISIPRAEGTADLGMMESRKLIVAQKDLTLNPRLHSTN</sequence>
<reference evidence="3 4" key="1">
    <citation type="submission" date="2024-01" db="EMBL/GenBank/DDBJ databases">
        <title>Complete genome of Cladobotryum mycophilum ATHUM6906.</title>
        <authorList>
            <person name="Christinaki A.C."/>
            <person name="Myridakis A.I."/>
            <person name="Kouvelis V.N."/>
        </authorList>
    </citation>
    <scope>NUCLEOTIDE SEQUENCE [LARGE SCALE GENOMIC DNA]</scope>
    <source>
        <strain evidence="3 4">ATHUM6906</strain>
    </source>
</reference>
<dbReference type="CDD" id="cd02440">
    <property type="entry name" value="AdoMet_MTases"/>
    <property type="match status" value="1"/>
</dbReference>
<accession>A0ABR0SFB7</accession>
<gene>
    <name evidence="3" type="ORF">PT974_09128</name>
</gene>
<evidence type="ECO:0000259" key="2">
    <source>
        <dbReference type="Pfam" id="PF13649"/>
    </source>
</evidence>
<feature type="domain" description="Methyltransferase" evidence="2">
    <location>
        <begin position="60"/>
        <end position="158"/>
    </location>
</feature>
<evidence type="ECO:0000313" key="4">
    <source>
        <dbReference type="Proteomes" id="UP001338125"/>
    </source>
</evidence>
<protein>
    <submittedName>
        <fullName evidence="3">Demethylmenaquinone methyltransferase</fullName>
    </submittedName>
</protein>
<dbReference type="Proteomes" id="UP001338125">
    <property type="component" value="Unassembled WGS sequence"/>
</dbReference>
<name>A0ABR0SFB7_9HYPO</name>
<dbReference type="SUPFAM" id="SSF53335">
    <property type="entry name" value="S-adenosyl-L-methionine-dependent methyltransferases"/>
    <property type="match status" value="1"/>
</dbReference>
<dbReference type="GO" id="GO:0008168">
    <property type="term" value="F:methyltransferase activity"/>
    <property type="evidence" value="ECO:0007669"/>
    <property type="project" value="UniProtKB-KW"/>
</dbReference>
<dbReference type="PANTHER" id="PTHR43591:SF110">
    <property type="entry name" value="RHODANESE DOMAIN-CONTAINING PROTEIN"/>
    <property type="match status" value="1"/>
</dbReference>
<proteinExistence type="inferred from homology"/>
<evidence type="ECO:0000313" key="3">
    <source>
        <dbReference type="EMBL" id="KAK5990853.1"/>
    </source>
</evidence>
<organism evidence="3 4">
    <name type="scientific">Cladobotryum mycophilum</name>
    <dbReference type="NCBI Taxonomy" id="491253"/>
    <lineage>
        <taxon>Eukaryota</taxon>
        <taxon>Fungi</taxon>
        <taxon>Dikarya</taxon>
        <taxon>Ascomycota</taxon>
        <taxon>Pezizomycotina</taxon>
        <taxon>Sordariomycetes</taxon>
        <taxon>Hypocreomycetidae</taxon>
        <taxon>Hypocreales</taxon>
        <taxon>Hypocreaceae</taxon>
        <taxon>Cladobotryum</taxon>
    </lineage>
</organism>